<dbReference type="InterPro" id="IPR001434">
    <property type="entry name" value="OmcB-like_DUF11"/>
</dbReference>
<dbReference type="SUPFAM" id="SSF49464">
    <property type="entry name" value="Carboxypeptidase regulatory domain-like"/>
    <property type="match status" value="1"/>
</dbReference>
<feature type="domain" description="DUF11" evidence="2">
    <location>
        <begin position="601"/>
        <end position="706"/>
    </location>
</feature>
<dbReference type="SUPFAM" id="SSF117074">
    <property type="entry name" value="Hypothetical protein PA1324"/>
    <property type="match status" value="1"/>
</dbReference>
<gene>
    <name evidence="3" type="ORF">HHL11_24510</name>
</gene>
<proteinExistence type="predicted"/>
<evidence type="ECO:0000259" key="2">
    <source>
        <dbReference type="Pfam" id="PF01345"/>
    </source>
</evidence>
<accession>A0A848HBZ9</accession>
<feature type="signal peptide" evidence="1">
    <location>
        <begin position="1"/>
        <end position="24"/>
    </location>
</feature>
<name>A0A848HBZ9_9BURK</name>
<dbReference type="EMBL" id="JABBFX010000002">
    <property type="protein sequence ID" value="NML46931.1"/>
    <property type="molecule type" value="Genomic_DNA"/>
</dbReference>
<dbReference type="Gene3D" id="2.60.40.10">
    <property type="entry name" value="Immunoglobulins"/>
    <property type="match status" value="1"/>
</dbReference>
<dbReference type="InterPro" id="IPR047589">
    <property type="entry name" value="DUF11_rpt"/>
</dbReference>
<evidence type="ECO:0000313" key="3">
    <source>
        <dbReference type="EMBL" id="NML46931.1"/>
    </source>
</evidence>
<reference evidence="3 4" key="1">
    <citation type="submission" date="2020-04" db="EMBL/GenBank/DDBJ databases">
        <title>Ramlibacter sp. G-1-2-2 isolated from soil.</title>
        <authorList>
            <person name="Dahal R.H."/>
        </authorList>
    </citation>
    <scope>NUCLEOTIDE SEQUENCE [LARGE SCALE GENOMIC DNA]</scope>
    <source>
        <strain evidence="3 4">G-1-2-2</strain>
    </source>
</reference>
<keyword evidence="1" id="KW-0732">Signal</keyword>
<sequence length="2006" mass="207885">MSRRLLQQLLVCWALLLGCMQGQAAPAAGSVISNTALATFVDSTSGLSARLSSNTVNTRVTVLEALTLSASQNLMVGTGAPFAASHTLVNTGNTDTTYLLTVAVATGSAFTPLNLQVVQDVNGNGRADSGEPVIGATGITLPMGTSVNLLVTGTVPPTAGAAQAASVVLSAVSQVQGARATNTDTFTLTSGAAVQALLSASVAAATPSSPIDWTAVAINNGNTAAGAVAITIDGTPATGFVLRAAVPANTAFTSVTGSTNVGARTLYHLVGNATNNYASTAASGASVDGVAWMLASLPAGGSLQGQFRVTANANAAGSIVNTAYADWADTTAVQLATSNRVVLPLPNRAAEISFYSSSAYAAHASQNQPGKPLFVQLDAAVCNADAARADTVPVTLTSQLTGDVEVFTATETGPNTGLFRILPNVPTANAASHIVSSGDGIMEVLRNDLVTASVTSCGGVSATATTTLLIDPSGVVYDSRSNLPLSGATVQLIDVTGNGNGGRAGSPADVLEMDGTTKAASSVVTSADGVFAFPLVQPSTYKLLVTPPNGFQFPSALPIALQPAGRVIDQVGSYGGSFTAALGPVRFDVPLDTGDEGGMFLQKTASKATAEIGDFVDYTVTVKNVLQVPLLNVVVRDALPRGFAYVKGSARLDGAALADPAGGTGPQLTFAIGKIVNGVQRTLTYRVRVGVGSQGGDGINTAQAEGGSIFSNHGSARVQVVGGVFSNDAYLIGKVYADCRGDGVQADGAPGIPGVRILLEDGTYAVTDEEGKYSLYGLTPRTHVAKVDLTTLPAGSSLRVLSNRNAFDAGSRFVDLKNGELHKADFAVAGCDEGLREQIAARRKALANPAEMVQAASTMLAATPTASATDARTLPASGALALPGGARNAAANGTAPTLGAVGDTGGSVAAMQQGLPKSVFRPVDTVPGQAPAPAAVPAAETQAVPELEDLLPQVTADTGFIGLEEGQVLPTAQTRVRVKGPLGATFELQVNGQVVPTTQVGKRSSLPPNKVTGWEYIGVDLHPGRNTLEVQVKDPFGNVRGKAQVTVLAPGPLATVRIDVPKQPVADPNTPIAVAIALEDAAGLPATARAEVTLLASAGEWQVADVNPTQAGTQVLLEGGSGRYLLVPPAQPGKVTLTVQAGMVKSTAEVEFVPLLRPMIAAGVVEGTINLRNLNPAALQPASSGDVFEREIQSASHSFDNGKGQAGARAAMFLKGKVLGSSLLTVAYDSDKPSDTRLLRDIQPNQFYPVYGDSSARGFDGQSTGKLYVLLQNGTNFALLGDFTSQSENTARQLTQYSRSLSGAKGRWSNGTVGVEAFGSRTGATQVVQEFRGNGTSGPFQLNANGVVNSEQVHVIIRSRDQPALVLKDTALTAFTDYSIEPLTGLLLLKDAVPSVDADLNPVFVRVSYDVDNGGPKHDVAGVEANVQVLPGTTVGAVVVADEDPANRQRLQGLTLTSKLGEKTVLTAEAARSRTDLQGDGKGERFEFRHEGTEVQARVWGAHTDGGFYNPNSPQSAGQSQYGAKAGYVIDPATRVVGEALRTTNSLTGAEQTGAELRLERSLPGNARIEVGVRYSKANAAATGTSVAAPGTESLTATTSTAATSTSTAETGYTSARVKLTVPVPGVPSADVYALAEQAIDGSGGRETGVGANYQLNPATKLYARHDFINSLNGPYTLNAEVSRYTTVAGVTTTLPGNTQVFNEYRMGDAIDGRTSEAALGLRNTVRVAEGMNVTAALQRIKPITGPTTDESSAVSLGVEYTAAADWKASSQAQWQMSASSRSWLLGGAVVNRLDREWTLLNRFLYNDQTNIGTTSSSGERTIVKAQSGVAYRPVDDDTWNALARVEYDRDHDTTAVHATDQGAWILSTHLNVQPRRDWVVNGRYAAKLARDRASGLDSKSFTQLVGARSVWDLNERWDFGVQAYTMWGNDVRESAIGLEIGYLVWKNLWLSAGYNIMGFSARDLAGDATTQKGAYLRMRFKFDETLLQNDADASPKAQPAAGGKS</sequence>
<feature type="chain" id="PRO_5032754764" evidence="1">
    <location>
        <begin position="25"/>
        <end position="2006"/>
    </location>
</feature>
<evidence type="ECO:0000313" key="4">
    <source>
        <dbReference type="Proteomes" id="UP000541185"/>
    </source>
</evidence>
<protein>
    <submittedName>
        <fullName evidence="3">DUF11 domain-containing protein</fullName>
    </submittedName>
</protein>
<organism evidence="3 4">
    <name type="scientific">Ramlibacter agri</name>
    <dbReference type="NCBI Taxonomy" id="2728837"/>
    <lineage>
        <taxon>Bacteria</taxon>
        <taxon>Pseudomonadati</taxon>
        <taxon>Pseudomonadota</taxon>
        <taxon>Betaproteobacteria</taxon>
        <taxon>Burkholderiales</taxon>
        <taxon>Comamonadaceae</taxon>
        <taxon>Ramlibacter</taxon>
    </lineage>
</organism>
<dbReference type="Gene3D" id="2.60.40.1120">
    <property type="entry name" value="Carboxypeptidase-like, regulatory domain"/>
    <property type="match status" value="1"/>
</dbReference>
<keyword evidence="4" id="KW-1185">Reference proteome</keyword>
<dbReference type="InterPro" id="IPR013783">
    <property type="entry name" value="Ig-like_fold"/>
</dbReference>
<dbReference type="Gene3D" id="2.60.40.740">
    <property type="match status" value="1"/>
</dbReference>
<dbReference type="RefSeq" id="WP_169421168.1">
    <property type="nucleotide sequence ID" value="NZ_JABBFX010000002.1"/>
</dbReference>
<evidence type="ECO:0000256" key="1">
    <source>
        <dbReference type="SAM" id="SignalP"/>
    </source>
</evidence>
<dbReference type="Pfam" id="PF01345">
    <property type="entry name" value="DUF11"/>
    <property type="match status" value="1"/>
</dbReference>
<dbReference type="NCBIfam" id="TIGR01451">
    <property type="entry name" value="B_ant_repeat"/>
    <property type="match status" value="1"/>
</dbReference>
<dbReference type="InterPro" id="IPR008969">
    <property type="entry name" value="CarboxyPept-like_regulatory"/>
</dbReference>
<comment type="caution">
    <text evidence="3">The sequence shown here is derived from an EMBL/GenBank/DDBJ whole genome shotgun (WGS) entry which is preliminary data.</text>
</comment>
<dbReference type="PROSITE" id="PS51257">
    <property type="entry name" value="PROKAR_LIPOPROTEIN"/>
    <property type="match status" value="1"/>
</dbReference>
<dbReference type="Proteomes" id="UP000541185">
    <property type="component" value="Unassembled WGS sequence"/>
</dbReference>